<dbReference type="EMBL" id="JAIWYP010000001">
    <property type="protein sequence ID" value="KAH3879925.1"/>
    <property type="molecule type" value="Genomic_DNA"/>
</dbReference>
<name>A0A9D4MPM8_DREPO</name>
<keyword evidence="2" id="KW-1185">Reference proteome</keyword>
<organism evidence="1 2">
    <name type="scientific">Dreissena polymorpha</name>
    <name type="common">Zebra mussel</name>
    <name type="synonym">Mytilus polymorpha</name>
    <dbReference type="NCBI Taxonomy" id="45954"/>
    <lineage>
        <taxon>Eukaryota</taxon>
        <taxon>Metazoa</taxon>
        <taxon>Spiralia</taxon>
        <taxon>Lophotrochozoa</taxon>
        <taxon>Mollusca</taxon>
        <taxon>Bivalvia</taxon>
        <taxon>Autobranchia</taxon>
        <taxon>Heteroconchia</taxon>
        <taxon>Euheterodonta</taxon>
        <taxon>Imparidentia</taxon>
        <taxon>Neoheterodontei</taxon>
        <taxon>Myida</taxon>
        <taxon>Dreissenoidea</taxon>
        <taxon>Dreissenidae</taxon>
        <taxon>Dreissena</taxon>
    </lineage>
</organism>
<evidence type="ECO:0000313" key="1">
    <source>
        <dbReference type="EMBL" id="KAH3879925.1"/>
    </source>
</evidence>
<dbReference type="AlphaFoldDB" id="A0A9D4MPM8"/>
<comment type="caution">
    <text evidence="1">The sequence shown here is derived from an EMBL/GenBank/DDBJ whole genome shotgun (WGS) entry which is preliminary data.</text>
</comment>
<accession>A0A9D4MPM8</accession>
<evidence type="ECO:0000313" key="2">
    <source>
        <dbReference type="Proteomes" id="UP000828390"/>
    </source>
</evidence>
<proteinExistence type="predicted"/>
<dbReference type="Proteomes" id="UP000828390">
    <property type="component" value="Unassembled WGS sequence"/>
</dbReference>
<reference evidence="1" key="2">
    <citation type="submission" date="2020-11" db="EMBL/GenBank/DDBJ databases">
        <authorList>
            <person name="McCartney M.A."/>
            <person name="Auch B."/>
            <person name="Kono T."/>
            <person name="Mallez S."/>
            <person name="Becker A."/>
            <person name="Gohl D.M."/>
            <person name="Silverstein K.A.T."/>
            <person name="Koren S."/>
            <person name="Bechman K.B."/>
            <person name="Herman A."/>
            <person name="Abrahante J.E."/>
            <person name="Garbe J."/>
        </authorList>
    </citation>
    <scope>NUCLEOTIDE SEQUENCE</scope>
    <source>
        <strain evidence="1">Duluth1</strain>
        <tissue evidence="1">Whole animal</tissue>
    </source>
</reference>
<gene>
    <name evidence="1" type="ORF">DPMN_003836</name>
</gene>
<sequence>MNPAHIPRRTTSRTDWTASANQSYFDTPAVPTPGVDCAVSMSSNPQPLAPATEAPQLLAPATEAMDLQGNEVSTEAALHVPTVINPEVTRTLTLSTEKKLHR</sequence>
<protein>
    <submittedName>
        <fullName evidence="1">Uncharacterized protein</fullName>
    </submittedName>
</protein>
<reference evidence="1" key="1">
    <citation type="journal article" date="2019" name="bioRxiv">
        <title>The Genome of the Zebra Mussel, Dreissena polymorpha: A Resource for Invasive Species Research.</title>
        <authorList>
            <person name="McCartney M.A."/>
            <person name="Auch B."/>
            <person name="Kono T."/>
            <person name="Mallez S."/>
            <person name="Zhang Y."/>
            <person name="Obille A."/>
            <person name="Becker A."/>
            <person name="Abrahante J.E."/>
            <person name="Garbe J."/>
            <person name="Badalamenti J.P."/>
            <person name="Herman A."/>
            <person name="Mangelson H."/>
            <person name="Liachko I."/>
            <person name="Sullivan S."/>
            <person name="Sone E.D."/>
            <person name="Koren S."/>
            <person name="Silverstein K.A.T."/>
            <person name="Beckman K.B."/>
            <person name="Gohl D.M."/>
        </authorList>
    </citation>
    <scope>NUCLEOTIDE SEQUENCE</scope>
    <source>
        <strain evidence="1">Duluth1</strain>
        <tissue evidence="1">Whole animal</tissue>
    </source>
</reference>